<evidence type="ECO:0000256" key="3">
    <source>
        <dbReference type="ARBA" id="ARBA00022438"/>
    </source>
</evidence>
<dbReference type="Pfam" id="PF01433">
    <property type="entry name" value="Peptidase_M1"/>
    <property type="match status" value="2"/>
</dbReference>
<proteinExistence type="inferred from homology"/>
<keyword evidence="3" id="KW-0031">Aminopeptidase</keyword>
<dbReference type="InterPro" id="IPR001930">
    <property type="entry name" value="Peptidase_M1"/>
</dbReference>
<dbReference type="InterPro" id="IPR045357">
    <property type="entry name" value="Aminopeptidase_N-like_N"/>
</dbReference>
<keyword evidence="6" id="KW-0378">Hydrolase</keyword>
<protein>
    <submittedName>
        <fullName evidence="12">Aminopeptidase</fullName>
    </submittedName>
</protein>
<feature type="domain" description="Peptidase M1 membrane alanine aminopeptidase" evidence="9">
    <location>
        <begin position="262"/>
        <end position="336"/>
    </location>
</feature>
<dbReference type="GO" id="GO:0005615">
    <property type="term" value="C:extracellular space"/>
    <property type="evidence" value="ECO:0007669"/>
    <property type="project" value="TreeGrafter"/>
</dbReference>
<dbReference type="InterPro" id="IPR014782">
    <property type="entry name" value="Peptidase_M1_dom"/>
</dbReference>
<name>A0A914BVR6_9BILA</name>
<dbReference type="Proteomes" id="UP000887540">
    <property type="component" value="Unplaced"/>
</dbReference>
<keyword evidence="4" id="KW-0645">Protease</keyword>
<keyword evidence="5" id="KW-0479">Metal-binding</keyword>
<organism evidence="11 12">
    <name type="scientific">Acrobeloides nanus</name>
    <dbReference type="NCBI Taxonomy" id="290746"/>
    <lineage>
        <taxon>Eukaryota</taxon>
        <taxon>Metazoa</taxon>
        <taxon>Ecdysozoa</taxon>
        <taxon>Nematoda</taxon>
        <taxon>Chromadorea</taxon>
        <taxon>Rhabditida</taxon>
        <taxon>Tylenchina</taxon>
        <taxon>Cephalobomorpha</taxon>
        <taxon>Cephaloboidea</taxon>
        <taxon>Cephalobidae</taxon>
        <taxon>Acrobeloides</taxon>
    </lineage>
</organism>
<dbReference type="AlphaFoldDB" id="A0A914BVR6"/>
<comment type="similarity">
    <text evidence="2">Belongs to the peptidase M1 family.</text>
</comment>
<evidence type="ECO:0000259" key="10">
    <source>
        <dbReference type="Pfam" id="PF17900"/>
    </source>
</evidence>
<dbReference type="WBParaSite" id="ACRNAN_Path_1112.g4295.t1">
    <property type="protein sequence ID" value="ACRNAN_Path_1112.g4295.t1"/>
    <property type="gene ID" value="ACRNAN_Path_1112.g4295"/>
</dbReference>
<dbReference type="GO" id="GO:0008270">
    <property type="term" value="F:zinc ion binding"/>
    <property type="evidence" value="ECO:0007669"/>
    <property type="project" value="InterPro"/>
</dbReference>
<feature type="domain" description="Peptidase M1 membrane alanine aminopeptidase" evidence="9">
    <location>
        <begin position="365"/>
        <end position="419"/>
    </location>
</feature>
<evidence type="ECO:0000259" key="9">
    <source>
        <dbReference type="Pfam" id="PF01433"/>
    </source>
</evidence>
<evidence type="ECO:0000256" key="8">
    <source>
        <dbReference type="ARBA" id="ARBA00023049"/>
    </source>
</evidence>
<keyword evidence="7" id="KW-0862">Zinc</keyword>
<keyword evidence="11" id="KW-1185">Reference proteome</keyword>
<dbReference type="InterPro" id="IPR042097">
    <property type="entry name" value="Aminopeptidase_N-like_N_sf"/>
</dbReference>
<dbReference type="PANTHER" id="PTHR11533:SF174">
    <property type="entry name" value="PUROMYCIN-SENSITIVE AMINOPEPTIDASE-RELATED"/>
    <property type="match status" value="1"/>
</dbReference>
<dbReference type="GO" id="GO:0006508">
    <property type="term" value="P:proteolysis"/>
    <property type="evidence" value="ECO:0007669"/>
    <property type="project" value="UniProtKB-KW"/>
</dbReference>
<dbReference type="GO" id="GO:0043171">
    <property type="term" value="P:peptide catabolic process"/>
    <property type="evidence" value="ECO:0007669"/>
    <property type="project" value="TreeGrafter"/>
</dbReference>
<dbReference type="Gene3D" id="2.60.40.1730">
    <property type="entry name" value="tricorn interacting facor f3 domain"/>
    <property type="match status" value="1"/>
</dbReference>
<feature type="domain" description="Aminopeptidase N-like N-terminal" evidence="10">
    <location>
        <begin position="16"/>
        <end position="200"/>
    </location>
</feature>
<reference evidence="12" key="1">
    <citation type="submission" date="2022-11" db="UniProtKB">
        <authorList>
            <consortium name="WormBaseParasite"/>
        </authorList>
    </citation>
    <scope>IDENTIFICATION</scope>
</reference>
<evidence type="ECO:0000256" key="7">
    <source>
        <dbReference type="ARBA" id="ARBA00022833"/>
    </source>
</evidence>
<comment type="cofactor">
    <cofactor evidence="1">
        <name>Zn(2+)</name>
        <dbReference type="ChEBI" id="CHEBI:29105"/>
    </cofactor>
</comment>
<evidence type="ECO:0000313" key="11">
    <source>
        <dbReference type="Proteomes" id="UP000887540"/>
    </source>
</evidence>
<evidence type="ECO:0000313" key="12">
    <source>
        <dbReference type="WBParaSite" id="ACRNAN_Path_1112.g4295.t1"/>
    </source>
</evidence>
<dbReference type="InterPro" id="IPR027268">
    <property type="entry name" value="Peptidase_M4/M1_CTD_sf"/>
</dbReference>
<evidence type="ECO:0000256" key="4">
    <source>
        <dbReference type="ARBA" id="ARBA00022670"/>
    </source>
</evidence>
<sequence>MHYKDCSFILSPGCFYDLKLTFASKSDEIIGQVRIEIQCKNVTSTIELSANPLFLTIHHATLEHRLTNATLNLGLPLVNWNLFTIEFRLDSNLTIGHVYYLSIWFNTKYSDDHLGLSRHFNKEYGTWINSLFEPYLIRRLLPCFDEPKWRSVFKLQLWLQGEFANKSYVALSNTNGVAELWNENLSIWTFEQTPPIPTYLFTIAVGKFRSVCEHRTEIGRDVCIWRFSLWKGWERVAKLIIEAMTRFQRAMTDYLLADPIARLHLLILPLKINGMENFGLLNIKETLWPVENDPKSFEVFSQTLFHEVAHQWFGNLVTMNWWSHIWLSESLTTFLSSPRPILFDSSRDLTTDALVSYKWASHVPTIVYNKGAAVIEMLDSIITENRMRRLLRSYIRMNEFGSADTEIFLSLLNQTMNDETSMAVKFLSAWLHQGSHPIVFIDYDPILKQFCLSQTPKMGSNDVRWSIPIWIECVYGTVAETLHWISPDSQLILDLNKVTLTNSTQAVAFNRNPSLMFKLEGQSIYAEYASGTSIAILIQMNVKEFDFIAELHQHLWLYQVFHGSRNRI</sequence>
<keyword evidence="8" id="KW-0482">Metalloprotease</keyword>
<dbReference type="GO" id="GO:0016020">
    <property type="term" value="C:membrane"/>
    <property type="evidence" value="ECO:0007669"/>
    <property type="project" value="TreeGrafter"/>
</dbReference>
<accession>A0A914BVR6</accession>
<dbReference type="InterPro" id="IPR050344">
    <property type="entry name" value="Peptidase_M1_aminopeptidases"/>
</dbReference>
<dbReference type="PRINTS" id="PR00756">
    <property type="entry name" value="ALADIPTASE"/>
</dbReference>
<evidence type="ECO:0000256" key="1">
    <source>
        <dbReference type="ARBA" id="ARBA00001947"/>
    </source>
</evidence>
<dbReference type="Gene3D" id="1.10.390.10">
    <property type="entry name" value="Neutral Protease Domain 2"/>
    <property type="match status" value="2"/>
</dbReference>
<dbReference type="GO" id="GO:0005737">
    <property type="term" value="C:cytoplasm"/>
    <property type="evidence" value="ECO:0007669"/>
    <property type="project" value="TreeGrafter"/>
</dbReference>
<evidence type="ECO:0000256" key="5">
    <source>
        <dbReference type="ARBA" id="ARBA00022723"/>
    </source>
</evidence>
<dbReference type="Pfam" id="PF17900">
    <property type="entry name" value="Peptidase_M1_N"/>
    <property type="match status" value="1"/>
</dbReference>
<evidence type="ECO:0000256" key="2">
    <source>
        <dbReference type="ARBA" id="ARBA00010136"/>
    </source>
</evidence>
<dbReference type="PANTHER" id="PTHR11533">
    <property type="entry name" value="PROTEASE M1 ZINC METALLOPROTEASE"/>
    <property type="match status" value="1"/>
</dbReference>
<dbReference type="SUPFAM" id="SSF55486">
    <property type="entry name" value="Metalloproteases ('zincins'), catalytic domain"/>
    <property type="match status" value="1"/>
</dbReference>
<dbReference type="GO" id="GO:0042277">
    <property type="term" value="F:peptide binding"/>
    <property type="evidence" value="ECO:0007669"/>
    <property type="project" value="TreeGrafter"/>
</dbReference>
<evidence type="ECO:0000256" key="6">
    <source>
        <dbReference type="ARBA" id="ARBA00022801"/>
    </source>
</evidence>
<dbReference type="GO" id="GO:0070006">
    <property type="term" value="F:metalloaminopeptidase activity"/>
    <property type="evidence" value="ECO:0007669"/>
    <property type="project" value="TreeGrafter"/>
</dbReference>
<dbReference type="SUPFAM" id="SSF63737">
    <property type="entry name" value="Leukotriene A4 hydrolase N-terminal domain"/>
    <property type="match status" value="1"/>
</dbReference>